<feature type="domain" description="Transcription regulator PadR C-terminal" evidence="2">
    <location>
        <begin position="89"/>
        <end position="170"/>
    </location>
</feature>
<reference evidence="3 4" key="1">
    <citation type="submission" date="2018-09" db="EMBL/GenBank/DDBJ databases">
        <title>YIM PH21274 draft genome.</title>
        <authorList>
            <person name="Miao C."/>
        </authorList>
    </citation>
    <scope>NUCLEOTIDE SEQUENCE [LARGE SCALE GENOMIC DNA]</scope>
    <source>
        <strain evidence="3 4">YIM PH 21724</strain>
    </source>
</reference>
<comment type="caution">
    <text evidence="3">The sequence shown here is derived from an EMBL/GenBank/DDBJ whole genome shotgun (WGS) entry which is preliminary data.</text>
</comment>
<dbReference type="RefSeq" id="WP_120044538.1">
    <property type="nucleotide sequence ID" value="NZ_QZFU01000041.1"/>
</dbReference>
<sequence>MSLRYAVLGLLADGPGSGYDLLNKFKISLGNVWPATQSQLYGELAKLAEAELIAVTDEGPRGRKEYSLTEAGRTQLREWLTTTKFKTPTRNEMLLRVFFLGVVDPEQARDYLSGIEQAAARGRRELDEIDARIDWDEDDFSTFGRIAMDWGKRFWAMNEEWARWAQAELDGR</sequence>
<dbReference type="EMBL" id="QZFU01000041">
    <property type="protein sequence ID" value="RJO70170.1"/>
    <property type="molecule type" value="Genomic_DNA"/>
</dbReference>
<keyword evidence="4" id="KW-1185">Reference proteome</keyword>
<evidence type="ECO:0000313" key="4">
    <source>
        <dbReference type="Proteomes" id="UP000266677"/>
    </source>
</evidence>
<proteinExistence type="predicted"/>
<feature type="domain" description="Transcription regulator PadR N-terminal" evidence="1">
    <location>
        <begin position="7"/>
        <end position="78"/>
    </location>
</feature>
<name>A0A3A4K6N9_9NOCA</name>
<accession>A0A3A4K6N9</accession>
<evidence type="ECO:0000313" key="3">
    <source>
        <dbReference type="EMBL" id="RJO70170.1"/>
    </source>
</evidence>
<evidence type="ECO:0000259" key="1">
    <source>
        <dbReference type="Pfam" id="PF03551"/>
    </source>
</evidence>
<dbReference type="Pfam" id="PF03551">
    <property type="entry name" value="PadR"/>
    <property type="match status" value="1"/>
</dbReference>
<gene>
    <name evidence="3" type="ORF">D5S18_29725</name>
</gene>
<dbReference type="AlphaFoldDB" id="A0A3A4K6N9"/>
<dbReference type="PANTHER" id="PTHR43252:SF2">
    <property type="entry name" value="TRANSCRIPTION REGULATOR, PADR-LIKE FAMILY"/>
    <property type="match status" value="1"/>
</dbReference>
<dbReference type="Proteomes" id="UP000266677">
    <property type="component" value="Unassembled WGS sequence"/>
</dbReference>
<dbReference type="OrthoDB" id="3746369at2"/>
<dbReference type="Pfam" id="PF10400">
    <property type="entry name" value="Vir_act_alpha_C"/>
    <property type="match status" value="1"/>
</dbReference>
<dbReference type="InterPro" id="IPR036388">
    <property type="entry name" value="WH-like_DNA-bd_sf"/>
</dbReference>
<evidence type="ECO:0000259" key="2">
    <source>
        <dbReference type="Pfam" id="PF10400"/>
    </source>
</evidence>
<dbReference type="InterPro" id="IPR036390">
    <property type="entry name" value="WH_DNA-bd_sf"/>
</dbReference>
<dbReference type="PANTHER" id="PTHR43252">
    <property type="entry name" value="TRANSCRIPTIONAL REGULATOR YQJI"/>
    <property type="match status" value="1"/>
</dbReference>
<protein>
    <submittedName>
        <fullName evidence="3">PadR family transcriptional regulator</fullName>
    </submittedName>
</protein>
<organism evidence="3 4">
    <name type="scientific">Nocardia panacis</name>
    <dbReference type="NCBI Taxonomy" id="2340916"/>
    <lineage>
        <taxon>Bacteria</taxon>
        <taxon>Bacillati</taxon>
        <taxon>Actinomycetota</taxon>
        <taxon>Actinomycetes</taxon>
        <taxon>Mycobacteriales</taxon>
        <taxon>Nocardiaceae</taxon>
        <taxon>Nocardia</taxon>
    </lineage>
</organism>
<dbReference type="InterPro" id="IPR005149">
    <property type="entry name" value="Tscrpt_reg_PadR_N"/>
</dbReference>
<dbReference type="SUPFAM" id="SSF46785">
    <property type="entry name" value="Winged helix' DNA-binding domain"/>
    <property type="match status" value="1"/>
</dbReference>
<dbReference type="Gene3D" id="1.10.10.10">
    <property type="entry name" value="Winged helix-like DNA-binding domain superfamily/Winged helix DNA-binding domain"/>
    <property type="match status" value="1"/>
</dbReference>
<dbReference type="InterPro" id="IPR018309">
    <property type="entry name" value="Tscrpt_reg_PadR_C"/>
</dbReference>